<reference evidence="3" key="1">
    <citation type="journal article" date="2019" name="Gigascience">
        <title>De novo genome assembly of the endangered Acer yangbiense, a plant species with extremely small populations endemic to Yunnan Province, China.</title>
        <authorList>
            <person name="Yang J."/>
            <person name="Wariss H.M."/>
            <person name="Tao L."/>
            <person name="Zhang R."/>
            <person name="Yun Q."/>
            <person name="Hollingsworth P."/>
            <person name="Dao Z."/>
            <person name="Luo G."/>
            <person name="Guo H."/>
            <person name="Ma Y."/>
            <person name="Sun W."/>
        </authorList>
    </citation>
    <scope>NUCLEOTIDE SEQUENCE [LARGE SCALE GENOMIC DNA]</scope>
    <source>
        <strain evidence="3">cv. Malutang</strain>
    </source>
</reference>
<gene>
    <name evidence="2" type="ORF">EZV62_011281</name>
</gene>
<evidence type="ECO:0000313" key="2">
    <source>
        <dbReference type="EMBL" id="TXG64287.1"/>
    </source>
</evidence>
<sequence length="202" mass="23013">MVSMTTLAQTFRPSMPIEIIDDEDVALLFRRENVDPLVCITVEEIGHESPKRKNKPPESSHNPHHATHKPKEIINYMQREFGIYCNYRKGYQARHIALEKVQGTPVESYSILPSYLYMLEQTNHGTITDLHTDSSNRFMYMFFCLTTCIDGFLSSIRLVISIDGTLLTSPYRGVLFVAVCMNGNEQIFHLAYGVGDSETNEA</sequence>
<evidence type="ECO:0008006" key="4">
    <source>
        <dbReference type="Google" id="ProtNLM"/>
    </source>
</evidence>
<proteinExistence type="predicted"/>
<accession>A0A5C7I4V2</accession>
<feature type="compositionally biased region" description="Basic and acidic residues" evidence="1">
    <location>
        <begin position="45"/>
        <end position="58"/>
    </location>
</feature>
<evidence type="ECO:0000256" key="1">
    <source>
        <dbReference type="SAM" id="MobiDB-lite"/>
    </source>
</evidence>
<name>A0A5C7I4V2_9ROSI</name>
<dbReference type="OrthoDB" id="683469at2759"/>
<comment type="caution">
    <text evidence="2">The sequence shown here is derived from an EMBL/GenBank/DDBJ whole genome shotgun (WGS) entry which is preliminary data.</text>
</comment>
<dbReference type="EMBL" id="VAHF01000004">
    <property type="protein sequence ID" value="TXG64287.1"/>
    <property type="molecule type" value="Genomic_DNA"/>
</dbReference>
<feature type="region of interest" description="Disordered" evidence="1">
    <location>
        <begin position="45"/>
        <end position="69"/>
    </location>
</feature>
<evidence type="ECO:0000313" key="3">
    <source>
        <dbReference type="Proteomes" id="UP000323000"/>
    </source>
</evidence>
<dbReference type="AlphaFoldDB" id="A0A5C7I4V2"/>
<dbReference type="PANTHER" id="PTHR31973">
    <property type="entry name" value="POLYPROTEIN, PUTATIVE-RELATED"/>
    <property type="match status" value="1"/>
</dbReference>
<dbReference type="Proteomes" id="UP000323000">
    <property type="component" value="Chromosome 4"/>
</dbReference>
<protein>
    <recommendedName>
        <fullName evidence="4">MULE transposase domain-containing protein</fullName>
    </recommendedName>
</protein>
<keyword evidence="3" id="KW-1185">Reference proteome</keyword>
<organism evidence="2 3">
    <name type="scientific">Acer yangbiense</name>
    <dbReference type="NCBI Taxonomy" id="1000413"/>
    <lineage>
        <taxon>Eukaryota</taxon>
        <taxon>Viridiplantae</taxon>
        <taxon>Streptophyta</taxon>
        <taxon>Embryophyta</taxon>
        <taxon>Tracheophyta</taxon>
        <taxon>Spermatophyta</taxon>
        <taxon>Magnoliopsida</taxon>
        <taxon>eudicotyledons</taxon>
        <taxon>Gunneridae</taxon>
        <taxon>Pentapetalae</taxon>
        <taxon>rosids</taxon>
        <taxon>malvids</taxon>
        <taxon>Sapindales</taxon>
        <taxon>Sapindaceae</taxon>
        <taxon>Hippocastanoideae</taxon>
        <taxon>Acereae</taxon>
        <taxon>Acer</taxon>
    </lineage>
</organism>
<dbReference type="PANTHER" id="PTHR31973:SF187">
    <property type="entry name" value="MUTATOR TRANSPOSASE MUDRA PROTEIN"/>
    <property type="match status" value="1"/>
</dbReference>